<evidence type="ECO:0000313" key="7">
    <source>
        <dbReference type="EMBL" id="KAH9305546.1"/>
    </source>
</evidence>
<sequence length="449" mass="52372">MSSEKEECSAAGCTNFRESDGCCKKMEDKRYSLRKFKLYETRSNFYMIGRDKRRAHLRVLKIDRLDPSDLIISEDPTTYTQNECRELLQRIDEGNKSTGGLNFVTKCYGIVGFIKFLEPYYMILITKRRQIGAICGHAIFGISESQIILVPHPTVRTNLACSRDEQRYKKLLSTVDLTKDFFFSYTYHVTRSLQKNLSNDETEKVLYETMFVWNEFLTRRIRNCLNNTLWTVALAYGFFKQAKLLISGKHFSLTLIARRSRHYAGTRYLKRGVNDKGRVANDVETEQIVFEDVSEECPRKICSVVQHRGSIPLYWSQETSRLNLTPDIILQKKDPDYQATRLHFENLVKRYGNPIIILNLIKGHEKKPRESILCVEFANAVKQININLSEDSQLKFIHWDLHKFFRSKSANVLQHLAKLAVEALDRTGFFYSWITSDMKIEKNQSNNNL</sequence>
<dbReference type="PROSITE" id="PS50275">
    <property type="entry name" value="SAC"/>
    <property type="match status" value="1"/>
</dbReference>
<dbReference type="AlphaFoldDB" id="A0AA38FKB7"/>
<dbReference type="GO" id="GO:0046856">
    <property type="term" value="P:phosphatidylinositol dephosphorylation"/>
    <property type="evidence" value="ECO:0007669"/>
    <property type="project" value="InterPro"/>
</dbReference>
<evidence type="ECO:0000256" key="3">
    <source>
        <dbReference type="ARBA" id="ARBA00023136"/>
    </source>
</evidence>
<comment type="subcellular location">
    <subcellularLocation>
        <location evidence="1">Vacuole membrane</location>
        <topology evidence="1">Peripheral membrane protein</topology>
    </subcellularLocation>
</comment>
<dbReference type="InterPro" id="IPR002013">
    <property type="entry name" value="SAC_dom"/>
</dbReference>
<reference evidence="7 8" key="1">
    <citation type="journal article" date="2021" name="Nat. Plants">
        <title>The Taxus genome provides insights into paclitaxel biosynthesis.</title>
        <authorList>
            <person name="Xiong X."/>
            <person name="Gou J."/>
            <person name="Liao Q."/>
            <person name="Li Y."/>
            <person name="Zhou Q."/>
            <person name="Bi G."/>
            <person name="Li C."/>
            <person name="Du R."/>
            <person name="Wang X."/>
            <person name="Sun T."/>
            <person name="Guo L."/>
            <person name="Liang H."/>
            <person name="Lu P."/>
            <person name="Wu Y."/>
            <person name="Zhang Z."/>
            <person name="Ro D.K."/>
            <person name="Shang Y."/>
            <person name="Huang S."/>
            <person name="Yan J."/>
        </authorList>
    </citation>
    <scope>NUCLEOTIDE SEQUENCE [LARGE SCALE GENOMIC DNA]</scope>
    <source>
        <strain evidence="7">Ta-2019</strain>
    </source>
</reference>
<evidence type="ECO:0000256" key="5">
    <source>
        <dbReference type="ARBA" id="ARBA00023464"/>
    </source>
</evidence>
<keyword evidence="8" id="KW-1185">Reference proteome</keyword>
<dbReference type="Proteomes" id="UP000824469">
    <property type="component" value="Unassembled WGS sequence"/>
</dbReference>
<feature type="non-terminal residue" evidence="7">
    <location>
        <position position="1"/>
    </location>
</feature>
<protein>
    <recommendedName>
        <fullName evidence="6">SAC domain-containing protein</fullName>
    </recommendedName>
</protein>
<evidence type="ECO:0000313" key="8">
    <source>
        <dbReference type="Proteomes" id="UP000824469"/>
    </source>
</evidence>
<keyword evidence="3" id="KW-0472">Membrane</keyword>
<feature type="domain" description="SAC" evidence="6">
    <location>
        <begin position="172"/>
        <end position="449"/>
    </location>
</feature>
<proteinExistence type="predicted"/>
<evidence type="ECO:0000256" key="4">
    <source>
        <dbReference type="ARBA" id="ARBA00023337"/>
    </source>
</evidence>
<dbReference type="InterPro" id="IPR043573">
    <property type="entry name" value="Fig4-like"/>
</dbReference>
<comment type="catalytic activity">
    <reaction evidence="4">
        <text>a 1,2-diacyl-sn-glycero-3-phospho-(1D-myo-inositol-3,5-bisphosphate) + H2O = a 1,2-diacyl-sn-glycero-3-phospho-(1D-myo-inositol-3-phosphate) + phosphate</text>
        <dbReference type="Rhea" id="RHEA:32955"/>
        <dbReference type="ChEBI" id="CHEBI:15377"/>
        <dbReference type="ChEBI" id="CHEBI:43474"/>
        <dbReference type="ChEBI" id="CHEBI:57923"/>
        <dbReference type="ChEBI" id="CHEBI:58088"/>
    </reaction>
</comment>
<dbReference type="OMA" id="QRYINIF"/>
<accession>A0AA38FKB7</accession>
<dbReference type="EMBL" id="JAHRHJ020000008">
    <property type="protein sequence ID" value="KAH9305546.1"/>
    <property type="molecule type" value="Genomic_DNA"/>
</dbReference>
<keyword evidence="2" id="KW-0378">Hydrolase</keyword>
<dbReference type="Pfam" id="PF02383">
    <property type="entry name" value="Syja_N"/>
    <property type="match status" value="1"/>
</dbReference>
<evidence type="ECO:0000256" key="2">
    <source>
        <dbReference type="ARBA" id="ARBA00022801"/>
    </source>
</evidence>
<dbReference type="GO" id="GO:0005774">
    <property type="term" value="C:vacuolar membrane"/>
    <property type="evidence" value="ECO:0007669"/>
    <property type="project" value="UniProtKB-SubCell"/>
</dbReference>
<name>A0AA38FKB7_TAXCH</name>
<gene>
    <name evidence="7" type="ORF">KI387_009950</name>
</gene>
<comment type="caution">
    <text evidence="7">The sequence shown here is derived from an EMBL/GenBank/DDBJ whole genome shotgun (WGS) entry which is preliminary data.</text>
</comment>
<dbReference type="GO" id="GO:0043813">
    <property type="term" value="F:phosphatidylinositol-3,5-bisphosphate 5-phosphatase activity"/>
    <property type="evidence" value="ECO:0007669"/>
    <property type="project" value="InterPro"/>
</dbReference>
<evidence type="ECO:0000259" key="6">
    <source>
        <dbReference type="PROSITE" id="PS50275"/>
    </source>
</evidence>
<comment type="subunit">
    <text evidence="5">Component of the PI(3,5)P2 regulatory complex at least composed of ATG18, SAC/FIG4, FAB1 and VAC14.</text>
</comment>
<dbReference type="PANTHER" id="PTHR45738">
    <property type="entry name" value="POLYPHOSPHOINOSITIDE PHOSPHATASE"/>
    <property type="match status" value="1"/>
</dbReference>
<evidence type="ECO:0000256" key="1">
    <source>
        <dbReference type="ARBA" id="ARBA00004148"/>
    </source>
</evidence>
<dbReference type="PANTHER" id="PTHR45738:SF3">
    <property type="entry name" value="OS03G0182400 PROTEIN"/>
    <property type="match status" value="1"/>
</dbReference>
<organism evidence="7 8">
    <name type="scientific">Taxus chinensis</name>
    <name type="common">Chinese yew</name>
    <name type="synonym">Taxus wallichiana var. chinensis</name>
    <dbReference type="NCBI Taxonomy" id="29808"/>
    <lineage>
        <taxon>Eukaryota</taxon>
        <taxon>Viridiplantae</taxon>
        <taxon>Streptophyta</taxon>
        <taxon>Embryophyta</taxon>
        <taxon>Tracheophyta</taxon>
        <taxon>Spermatophyta</taxon>
        <taxon>Pinopsida</taxon>
        <taxon>Pinidae</taxon>
        <taxon>Conifers II</taxon>
        <taxon>Cupressales</taxon>
        <taxon>Taxaceae</taxon>
        <taxon>Taxus</taxon>
    </lineage>
</organism>